<feature type="region of interest" description="Disordered" evidence="3">
    <location>
        <begin position="468"/>
        <end position="494"/>
    </location>
</feature>
<keyword evidence="2" id="KW-1134">Transmembrane beta strand</keyword>
<protein>
    <submittedName>
        <fullName evidence="4">Efflux transporter outer membrane subunit</fullName>
    </submittedName>
</protein>
<dbReference type="Gene3D" id="2.20.200.10">
    <property type="entry name" value="Outer membrane efflux proteins (OEP)"/>
    <property type="match status" value="1"/>
</dbReference>
<keyword evidence="2" id="KW-0732">Signal</keyword>
<name>A0ABY4XC90_9SPHN</name>
<keyword evidence="5" id="KW-1185">Reference proteome</keyword>
<keyword evidence="2" id="KW-0472">Membrane</keyword>
<dbReference type="PANTHER" id="PTHR30203:SF33">
    <property type="entry name" value="BLR4455 PROTEIN"/>
    <property type="match status" value="1"/>
</dbReference>
<dbReference type="SUPFAM" id="SSF56954">
    <property type="entry name" value="Outer membrane efflux proteins (OEP)"/>
    <property type="match status" value="1"/>
</dbReference>
<evidence type="ECO:0000256" key="1">
    <source>
        <dbReference type="ARBA" id="ARBA00007613"/>
    </source>
</evidence>
<feature type="chain" id="PRO_5044961405" evidence="2">
    <location>
        <begin position="23"/>
        <end position="494"/>
    </location>
</feature>
<keyword evidence="2" id="KW-0449">Lipoprotein</keyword>
<dbReference type="InterPro" id="IPR003423">
    <property type="entry name" value="OMP_efflux"/>
</dbReference>
<keyword evidence="2" id="KW-0564">Palmitate</keyword>
<dbReference type="PROSITE" id="PS51257">
    <property type="entry name" value="PROKAR_LIPOPROTEIN"/>
    <property type="match status" value="1"/>
</dbReference>
<comment type="similarity">
    <text evidence="1 2">Belongs to the outer membrane factor (OMF) (TC 1.B.17) family.</text>
</comment>
<dbReference type="NCBIfam" id="TIGR01845">
    <property type="entry name" value="outer_NodT"/>
    <property type="match status" value="1"/>
</dbReference>
<comment type="subcellular location">
    <subcellularLocation>
        <location evidence="2">Cell membrane</location>
        <topology evidence="2">Lipid-anchor</topology>
    </subcellularLocation>
</comment>
<dbReference type="Gene3D" id="1.20.1600.10">
    <property type="entry name" value="Outer membrane efflux proteins (OEP)"/>
    <property type="match status" value="1"/>
</dbReference>
<evidence type="ECO:0000313" key="4">
    <source>
        <dbReference type="EMBL" id="USI74566.1"/>
    </source>
</evidence>
<feature type="signal peptide" evidence="2">
    <location>
        <begin position="1"/>
        <end position="22"/>
    </location>
</feature>
<gene>
    <name evidence="4" type="ORF">LHA26_11795</name>
</gene>
<evidence type="ECO:0000256" key="3">
    <source>
        <dbReference type="SAM" id="MobiDB-lite"/>
    </source>
</evidence>
<organism evidence="4 5">
    <name type="scientific">Sphingomonas morindae</name>
    <dbReference type="NCBI Taxonomy" id="1541170"/>
    <lineage>
        <taxon>Bacteria</taxon>
        <taxon>Pseudomonadati</taxon>
        <taxon>Pseudomonadota</taxon>
        <taxon>Alphaproteobacteria</taxon>
        <taxon>Sphingomonadales</taxon>
        <taxon>Sphingomonadaceae</taxon>
        <taxon>Sphingomonas</taxon>
    </lineage>
</organism>
<dbReference type="EMBL" id="CP084930">
    <property type="protein sequence ID" value="USI74566.1"/>
    <property type="molecule type" value="Genomic_DNA"/>
</dbReference>
<dbReference type="InterPro" id="IPR010131">
    <property type="entry name" value="MdtP/NodT-like"/>
</dbReference>
<dbReference type="PANTHER" id="PTHR30203">
    <property type="entry name" value="OUTER MEMBRANE CATION EFFLUX PROTEIN"/>
    <property type="match status" value="1"/>
</dbReference>
<dbReference type="Pfam" id="PF02321">
    <property type="entry name" value="OEP"/>
    <property type="match status" value="2"/>
</dbReference>
<sequence length="494" mass="51458">MRSAAAGMLAAIGALLGGCSMAPPYRPPVVATAPVFREAGPWIPAAPALPADGRWWTVFGDPTLDRLESQVAAANPTLAGALGRYQQAQADLREIRSDLLPRLGVSADITQNRQSDNRPLRGSNQPDLYAADTLGGSLAWDLDLWGGLRNRAAAGRAEVQASADDLAAIRLALEAQLATRYVELRGLDAQIALLTDTIEAYRQADALTRRRFAGGIASGIDTARAGALLADARGQRADLAAARALVDHAIASLIGQPASLFSIAPAEGQPAIPAFPTGLPSTLLQRRPDIAAAERRMAAANADIGVAKAAFFPAIGLGGSGGFQNTALAGLISAPTLFWSIGPNIALSIFDGGRRRAQLAVARARWTQATADYRARVLQAFQDVEDDLAQLHHFGEEAQAEADAVRLAGAAEQLALNRYQKGVVTYLDVSTAQAVALQARRKALDLQTRRLDASIRLVRAIGGGWTADAGAPDAAGPAPAPASAPAAAAGDARR</sequence>
<evidence type="ECO:0000313" key="5">
    <source>
        <dbReference type="Proteomes" id="UP001056937"/>
    </source>
</evidence>
<keyword evidence="2" id="KW-0812">Transmembrane</keyword>
<reference evidence="4" key="1">
    <citation type="journal article" date="2022" name="Toxins">
        <title>Genomic Analysis of Sphingopyxis sp. USTB-05 for Biodegrading Cyanobacterial Hepatotoxins.</title>
        <authorList>
            <person name="Liu C."/>
            <person name="Xu Q."/>
            <person name="Zhao Z."/>
            <person name="Zhang H."/>
            <person name="Liu X."/>
            <person name="Yin C."/>
            <person name="Liu Y."/>
            <person name="Yan H."/>
        </authorList>
    </citation>
    <scope>NUCLEOTIDE SEQUENCE</scope>
    <source>
        <strain evidence="4">NBD5</strain>
    </source>
</reference>
<dbReference type="Proteomes" id="UP001056937">
    <property type="component" value="Chromosome 1"/>
</dbReference>
<proteinExistence type="inferred from homology"/>
<evidence type="ECO:0000256" key="2">
    <source>
        <dbReference type="RuleBase" id="RU362097"/>
    </source>
</evidence>
<accession>A0ABY4XC90</accession>